<dbReference type="eggNOG" id="COG2319">
    <property type="taxonomic scope" value="Bacteria"/>
</dbReference>
<sequence>MQWLGRNHLSFKIQSLITVTAILLSLSNFLVQAREVPSIEEKIPENKVETIPDSNIITSSQSWREVKLLHTLPEHQTSVDSLLFTPDNQTLISGGGTNDPEMRFWSVATGEQLTQVRAQRTAILAMAMSRDGKILISGGEDAGINFWDWETGKYQTTLLSHQNSVTSLAIAPDNQVLVSGGLDGIKVWNLAYSPQRPIYTLAEIGNPTNVLSISPNGYLLASGNGDGIVKFWNLRTGTLVSEFTAHQQTITGLVFSEDGNSLITASHDRTIKIWDLASGQLLKTLQGHTGMIRAIALHPDEQILASGGNDGIFLWNLQNGEVITQLQEHHNWIQSLAFSPNGKYLASGGFDATVKIWTGVAGINDQ</sequence>
<feature type="repeat" description="WD" evidence="3">
    <location>
        <begin position="158"/>
        <end position="184"/>
    </location>
</feature>
<dbReference type="CDD" id="cd00200">
    <property type="entry name" value="WD40"/>
    <property type="match status" value="1"/>
</dbReference>
<dbReference type="PATRIC" id="fig|111780.3.peg.1426"/>
<accession>K9XQP1</accession>
<dbReference type="AlphaFoldDB" id="K9XQP1"/>
<dbReference type="PROSITE" id="PS50294">
    <property type="entry name" value="WD_REPEATS_REGION"/>
    <property type="match status" value="5"/>
</dbReference>
<evidence type="ECO:0000256" key="2">
    <source>
        <dbReference type="ARBA" id="ARBA00022737"/>
    </source>
</evidence>
<dbReference type="InterPro" id="IPR001680">
    <property type="entry name" value="WD40_rpt"/>
</dbReference>
<organism evidence="4 5">
    <name type="scientific">Stanieria cyanosphaera (strain ATCC 29371 / PCC 7437)</name>
    <dbReference type="NCBI Taxonomy" id="111780"/>
    <lineage>
        <taxon>Bacteria</taxon>
        <taxon>Bacillati</taxon>
        <taxon>Cyanobacteriota</taxon>
        <taxon>Cyanophyceae</taxon>
        <taxon>Pleurocapsales</taxon>
        <taxon>Dermocarpellaceae</taxon>
        <taxon>Stanieria</taxon>
    </lineage>
</organism>
<dbReference type="Pfam" id="PF00400">
    <property type="entry name" value="WD40"/>
    <property type="match status" value="7"/>
</dbReference>
<dbReference type="InterPro" id="IPR015943">
    <property type="entry name" value="WD40/YVTN_repeat-like_dom_sf"/>
</dbReference>
<dbReference type="EMBL" id="CP003653">
    <property type="protein sequence ID" value="AFZ34935.1"/>
    <property type="molecule type" value="Genomic_DNA"/>
</dbReference>
<proteinExistence type="predicted"/>
<dbReference type="HOGENOM" id="CLU_000288_57_33_3"/>
<feature type="repeat" description="WD" evidence="3">
    <location>
        <begin position="116"/>
        <end position="157"/>
    </location>
</feature>
<dbReference type="PROSITE" id="PS50082">
    <property type="entry name" value="WD_REPEATS_2"/>
    <property type="match status" value="7"/>
</dbReference>
<evidence type="ECO:0000313" key="4">
    <source>
        <dbReference type="EMBL" id="AFZ34935.1"/>
    </source>
</evidence>
<dbReference type="InterPro" id="IPR020472">
    <property type="entry name" value="WD40_PAC1"/>
</dbReference>
<dbReference type="KEGG" id="scs:Sta7437_1368"/>
<dbReference type="RefSeq" id="WP_015192607.1">
    <property type="nucleotide sequence ID" value="NC_019748.1"/>
</dbReference>
<dbReference type="STRING" id="111780.Sta7437_1368"/>
<feature type="repeat" description="WD" evidence="3">
    <location>
        <begin position="72"/>
        <end position="115"/>
    </location>
</feature>
<dbReference type="PROSITE" id="PS00678">
    <property type="entry name" value="WD_REPEATS_1"/>
    <property type="match status" value="3"/>
</dbReference>
<feature type="repeat" description="WD" evidence="3">
    <location>
        <begin position="243"/>
        <end position="284"/>
    </location>
</feature>
<reference evidence="5" key="1">
    <citation type="journal article" date="2013" name="Proc. Natl. Acad. Sci. U.S.A.">
        <title>Improving the coverage of the cyanobacterial phylum using diversity-driven genome sequencing.</title>
        <authorList>
            <person name="Shih P.M."/>
            <person name="Wu D."/>
            <person name="Latifi A."/>
            <person name="Axen S.D."/>
            <person name="Fewer D.P."/>
            <person name="Talla E."/>
            <person name="Calteau A."/>
            <person name="Cai F."/>
            <person name="Tandeau de Marsac N."/>
            <person name="Rippka R."/>
            <person name="Herdman M."/>
            <person name="Sivonen K."/>
            <person name="Coursin T."/>
            <person name="Laurent T."/>
            <person name="Goodwin L."/>
            <person name="Nolan M."/>
            <person name="Davenport K.W."/>
            <person name="Han C.S."/>
            <person name="Rubin E.M."/>
            <person name="Eisen J.A."/>
            <person name="Woyke T."/>
            <person name="Gugger M."/>
            <person name="Kerfeld C.A."/>
        </authorList>
    </citation>
    <scope>NUCLEOTIDE SEQUENCE [LARGE SCALE GENOMIC DNA]</scope>
    <source>
        <strain evidence="5">ATCC 29371 / PCC 7437</strain>
    </source>
</reference>
<dbReference type="PANTHER" id="PTHR19848">
    <property type="entry name" value="WD40 REPEAT PROTEIN"/>
    <property type="match status" value="1"/>
</dbReference>
<feature type="repeat" description="WD" evidence="3">
    <location>
        <begin position="285"/>
        <end position="325"/>
    </location>
</feature>
<dbReference type="OrthoDB" id="422888at2"/>
<dbReference type="SMART" id="SM00320">
    <property type="entry name" value="WD40"/>
    <property type="match status" value="7"/>
</dbReference>
<name>K9XQP1_STAC7</name>
<feature type="repeat" description="WD" evidence="3">
    <location>
        <begin position="326"/>
        <end position="357"/>
    </location>
</feature>
<protein>
    <submittedName>
        <fullName evidence="4">WD-40 repeat-containing protein</fullName>
    </submittedName>
</protein>
<keyword evidence="1 3" id="KW-0853">WD repeat</keyword>
<dbReference type="Gene3D" id="2.130.10.10">
    <property type="entry name" value="YVTN repeat-like/Quinoprotein amine dehydrogenase"/>
    <property type="match status" value="3"/>
</dbReference>
<keyword evidence="5" id="KW-1185">Reference proteome</keyword>
<dbReference type="SUPFAM" id="SSF50978">
    <property type="entry name" value="WD40 repeat-like"/>
    <property type="match status" value="1"/>
</dbReference>
<evidence type="ECO:0000256" key="1">
    <source>
        <dbReference type="ARBA" id="ARBA00022574"/>
    </source>
</evidence>
<evidence type="ECO:0000313" key="5">
    <source>
        <dbReference type="Proteomes" id="UP000010473"/>
    </source>
</evidence>
<evidence type="ECO:0000256" key="3">
    <source>
        <dbReference type="PROSITE-ProRule" id="PRU00221"/>
    </source>
</evidence>
<gene>
    <name evidence="4" type="ordered locus">Sta7437_1368</name>
</gene>
<dbReference type="PRINTS" id="PR00320">
    <property type="entry name" value="GPROTEINBRPT"/>
</dbReference>
<dbReference type="Proteomes" id="UP000010473">
    <property type="component" value="Chromosome"/>
</dbReference>
<feature type="repeat" description="WD" evidence="3">
    <location>
        <begin position="211"/>
        <end position="242"/>
    </location>
</feature>
<keyword evidence="2" id="KW-0677">Repeat</keyword>
<dbReference type="PANTHER" id="PTHR19848:SF8">
    <property type="entry name" value="F-BOX AND WD REPEAT DOMAIN CONTAINING 7"/>
    <property type="match status" value="1"/>
</dbReference>
<dbReference type="InterPro" id="IPR019775">
    <property type="entry name" value="WD40_repeat_CS"/>
</dbReference>
<dbReference type="InterPro" id="IPR036322">
    <property type="entry name" value="WD40_repeat_dom_sf"/>
</dbReference>